<gene>
    <name evidence="1" type="ORF">J2S13_002799</name>
</gene>
<dbReference type="Proteomes" id="UP001237207">
    <property type="component" value="Unassembled WGS sequence"/>
</dbReference>
<comment type="caution">
    <text evidence="1">The sequence shown here is derived from an EMBL/GenBank/DDBJ whole genome shotgun (WGS) entry which is preliminary data.</text>
</comment>
<dbReference type="PANTHER" id="PTHR34817">
    <property type="entry name" value="NUCLEOTIDYLTRANSFERASE"/>
    <property type="match status" value="1"/>
</dbReference>
<organism evidence="1 2">
    <name type="scientific">Oikeobacillus pervagus</name>
    <dbReference type="NCBI Taxonomy" id="1325931"/>
    <lineage>
        <taxon>Bacteria</taxon>
        <taxon>Bacillati</taxon>
        <taxon>Bacillota</taxon>
        <taxon>Bacilli</taxon>
        <taxon>Bacillales</taxon>
        <taxon>Bacillaceae</taxon>
        <taxon>Oikeobacillus</taxon>
    </lineage>
</organism>
<reference evidence="1" key="1">
    <citation type="submission" date="2023-07" db="EMBL/GenBank/DDBJ databases">
        <title>Genomic Encyclopedia of Type Strains, Phase IV (KMG-IV): sequencing the most valuable type-strain genomes for metagenomic binning, comparative biology and taxonomic classification.</title>
        <authorList>
            <person name="Goeker M."/>
        </authorList>
    </citation>
    <scope>NUCLEOTIDE SEQUENCE</scope>
    <source>
        <strain evidence="1">DSM 23947</strain>
    </source>
</reference>
<dbReference type="EMBL" id="JAUSUC010000045">
    <property type="protein sequence ID" value="MDQ0216341.1"/>
    <property type="molecule type" value="Genomic_DNA"/>
</dbReference>
<dbReference type="InterPro" id="IPR018775">
    <property type="entry name" value="RlaP"/>
</dbReference>
<keyword evidence="2" id="KW-1185">Reference proteome</keyword>
<accession>A0AAJ1T494</accession>
<sequence length="259" mass="30769">MKKDLLFALNQLERMNHVEIIYACESGSRAWGTASFSSDFDVRFIYVHPVPYYLSIQEQDDVIHSPRHESLDFQGWDLKKTIKLFQKSNPSLYEWLYSPIVYKEKYSIIQQMRDLSMEVISLPALFHHYAQMAKRNIHHFSEQNQNKVKQLINIFRPICMCKWIMEKQELPPVQLKKLLGGLNLPKKHLEDIHSIIQMKKDDKTSILENEYQEIFIFLQDEMKGIEQYKEPPSINQKLPTERFNCLFINSLKEVWGNSI</sequence>
<dbReference type="Pfam" id="PF10127">
    <property type="entry name" value="RlaP"/>
    <property type="match status" value="1"/>
</dbReference>
<evidence type="ECO:0000313" key="2">
    <source>
        <dbReference type="Proteomes" id="UP001237207"/>
    </source>
</evidence>
<protein>
    <submittedName>
        <fullName evidence="1">Nucleotidyltransferase</fullName>
    </submittedName>
</protein>
<dbReference type="AlphaFoldDB" id="A0AAJ1T494"/>
<proteinExistence type="predicted"/>
<dbReference type="RefSeq" id="WP_307258347.1">
    <property type="nucleotide sequence ID" value="NZ_JAUSUC010000045.1"/>
</dbReference>
<dbReference type="PANTHER" id="PTHR34817:SF2">
    <property type="entry name" value="NUCLEOTIDYLTRANSFERASE"/>
    <property type="match status" value="1"/>
</dbReference>
<evidence type="ECO:0000313" key="1">
    <source>
        <dbReference type="EMBL" id="MDQ0216341.1"/>
    </source>
</evidence>
<name>A0AAJ1T494_9BACI</name>